<keyword evidence="2" id="KW-0808">Transferase</keyword>
<gene>
    <name evidence="2" type="ORF">FHS29_004794</name>
</gene>
<dbReference type="Pfam" id="PF13480">
    <property type="entry name" value="Acetyltransf_6"/>
    <property type="match status" value="1"/>
</dbReference>
<dbReference type="RefSeq" id="WP_184693918.1">
    <property type="nucleotide sequence ID" value="NZ_JACHJN010000007.1"/>
</dbReference>
<reference evidence="2 3" key="1">
    <citation type="submission" date="2020-08" db="EMBL/GenBank/DDBJ databases">
        <title>Genomic Encyclopedia of Type Strains, Phase III (KMG-III): the genomes of soil and plant-associated and newly described type strains.</title>
        <authorList>
            <person name="Whitman W."/>
        </authorList>
    </citation>
    <scope>NUCLEOTIDE SEQUENCE [LARGE SCALE GENOMIC DNA]</scope>
    <source>
        <strain evidence="2 3">CECT 8640</strain>
    </source>
</reference>
<dbReference type="InterPro" id="IPR000182">
    <property type="entry name" value="GNAT_dom"/>
</dbReference>
<feature type="domain" description="N-acetyltransferase" evidence="1">
    <location>
        <begin position="93"/>
        <end position="246"/>
    </location>
</feature>
<protein>
    <submittedName>
        <fullName evidence="2">GNAT superfamily N-acetyltransferase</fullName>
    </submittedName>
</protein>
<dbReference type="PROSITE" id="PS51186">
    <property type="entry name" value="GNAT"/>
    <property type="match status" value="1"/>
</dbReference>
<proteinExistence type="predicted"/>
<keyword evidence="3" id="KW-1185">Reference proteome</keyword>
<accession>A0A841CRT2</accession>
<evidence type="ECO:0000259" key="1">
    <source>
        <dbReference type="PROSITE" id="PS51186"/>
    </source>
</evidence>
<dbReference type="Gene3D" id="3.40.630.30">
    <property type="match status" value="1"/>
</dbReference>
<name>A0A841CRT2_9PSEU</name>
<comment type="caution">
    <text evidence="2">The sequence shown here is derived from an EMBL/GenBank/DDBJ whole genome shotgun (WGS) entry which is preliminary data.</text>
</comment>
<sequence length="298" mass="32647">MEIRDDHGLAVAIASVDEALGGSFPDVTVVRVPDPPRDSWEALAQRGFLRKPAWLTWLSPTCGSDAEWLAQLTRSARNNMRGARRRVAADLRVDVRQPVTPELLDDFLVLYEAMVATMPHGVTFASSLRDAVLADERHFAVYAVGADGLAGCVLCREDADSGRLLVRFSAFAPRWRQVGLARVLYAEAVGAAREKGYRQVTLGNDPNLYGHIAQPGLFAFKAGLGFTPVPAPPFGVTAWRDEADLVRSLTGLGDLALVLSYTDAASDAFRLDVHSRDRVDLTAYTRPFVVETRWHSLS</sequence>
<dbReference type="EMBL" id="JACHJN010000007">
    <property type="protein sequence ID" value="MBB5958186.1"/>
    <property type="molecule type" value="Genomic_DNA"/>
</dbReference>
<evidence type="ECO:0000313" key="2">
    <source>
        <dbReference type="EMBL" id="MBB5958186.1"/>
    </source>
</evidence>
<dbReference type="AlphaFoldDB" id="A0A841CRT2"/>
<organism evidence="2 3">
    <name type="scientific">Saccharothrix tamanrassetensis</name>
    <dbReference type="NCBI Taxonomy" id="1051531"/>
    <lineage>
        <taxon>Bacteria</taxon>
        <taxon>Bacillati</taxon>
        <taxon>Actinomycetota</taxon>
        <taxon>Actinomycetes</taxon>
        <taxon>Pseudonocardiales</taxon>
        <taxon>Pseudonocardiaceae</taxon>
        <taxon>Saccharothrix</taxon>
    </lineage>
</organism>
<dbReference type="InterPro" id="IPR016181">
    <property type="entry name" value="Acyl_CoA_acyltransferase"/>
</dbReference>
<evidence type="ECO:0000313" key="3">
    <source>
        <dbReference type="Proteomes" id="UP000547510"/>
    </source>
</evidence>
<dbReference type="SUPFAM" id="SSF55729">
    <property type="entry name" value="Acyl-CoA N-acyltransferases (Nat)"/>
    <property type="match status" value="1"/>
</dbReference>
<dbReference type="Proteomes" id="UP000547510">
    <property type="component" value="Unassembled WGS sequence"/>
</dbReference>
<dbReference type="InterPro" id="IPR038740">
    <property type="entry name" value="BioF2-like_GNAT_dom"/>
</dbReference>
<dbReference type="GO" id="GO:0016747">
    <property type="term" value="F:acyltransferase activity, transferring groups other than amino-acyl groups"/>
    <property type="evidence" value="ECO:0007669"/>
    <property type="project" value="InterPro"/>
</dbReference>